<dbReference type="EMBL" id="SBJO01000005">
    <property type="protein sequence ID" value="KAF9764904.1"/>
    <property type="molecule type" value="Genomic_DNA"/>
</dbReference>
<dbReference type="OrthoDB" id="2499658at2759"/>
<proteinExistence type="predicted"/>
<gene>
    <name evidence="1" type="ORF">NGRA_0163</name>
</gene>
<dbReference type="Proteomes" id="UP000740883">
    <property type="component" value="Unassembled WGS sequence"/>
</dbReference>
<dbReference type="Gene3D" id="3.30.420.10">
    <property type="entry name" value="Ribonuclease H-like superfamily/Ribonuclease H"/>
    <property type="match status" value="1"/>
</dbReference>
<dbReference type="GO" id="GO:0003676">
    <property type="term" value="F:nucleic acid binding"/>
    <property type="evidence" value="ECO:0007669"/>
    <property type="project" value="InterPro"/>
</dbReference>
<dbReference type="InterPro" id="IPR012337">
    <property type="entry name" value="RNaseH-like_sf"/>
</dbReference>
<accession>A0A9P6H1V6</accession>
<evidence type="ECO:0008006" key="3">
    <source>
        <dbReference type="Google" id="ProtNLM"/>
    </source>
</evidence>
<organism evidence="1 2">
    <name type="scientific">Nosema granulosis</name>
    <dbReference type="NCBI Taxonomy" id="83296"/>
    <lineage>
        <taxon>Eukaryota</taxon>
        <taxon>Fungi</taxon>
        <taxon>Fungi incertae sedis</taxon>
        <taxon>Microsporidia</taxon>
        <taxon>Nosematidae</taxon>
        <taxon>Nosema</taxon>
    </lineage>
</organism>
<dbReference type="InterPro" id="IPR036397">
    <property type="entry name" value="RNaseH_sf"/>
</dbReference>
<keyword evidence="2" id="KW-1185">Reference proteome</keyword>
<protein>
    <recommendedName>
        <fullName evidence="3">Integrase catalytic domain-containing protein</fullName>
    </recommendedName>
</protein>
<dbReference type="SUPFAM" id="SSF53098">
    <property type="entry name" value="Ribonuclease H-like"/>
    <property type="match status" value="1"/>
</dbReference>
<name>A0A9P6H1V6_9MICR</name>
<reference evidence="1 2" key="1">
    <citation type="journal article" date="2020" name="Genome Biol. Evol.">
        <title>Comparative genomics of strictly vertically transmitted, feminizing microsporidia endosymbionts of amphipod crustaceans.</title>
        <authorList>
            <person name="Cormier A."/>
            <person name="Chebbi M.A."/>
            <person name="Giraud I."/>
            <person name="Wattier R."/>
            <person name="Teixeira M."/>
            <person name="Gilbert C."/>
            <person name="Rigaud T."/>
            <person name="Cordaux R."/>
        </authorList>
    </citation>
    <scope>NUCLEOTIDE SEQUENCE [LARGE SCALE GENOMIC DNA]</scope>
    <source>
        <strain evidence="1 2">Ou3-Ou53</strain>
    </source>
</reference>
<evidence type="ECO:0000313" key="2">
    <source>
        <dbReference type="Proteomes" id="UP000740883"/>
    </source>
</evidence>
<evidence type="ECO:0000313" key="1">
    <source>
        <dbReference type="EMBL" id="KAF9764904.1"/>
    </source>
</evidence>
<comment type="caution">
    <text evidence="1">The sequence shown here is derived from an EMBL/GenBank/DDBJ whole genome shotgun (WGS) entry which is preliminary data.</text>
</comment>
<dbReference type="AlphaFoldDB" id="A0A9P6H1V6"/>
<sequence length="219" mass="26004">MRIILTNSERDEIILWLLCETIPGMIVSSNDLKSFKKRASRFFYCTVKNQLLYKGGTDVYLRFFTLDEEQFKKDFITLIHVQNEHDGRDRLYYFLKSKAYGITTRETSDMVNGCEICRSRRALVTIPIIDVHKRERYIVDLVDFRYYSDVNDGVKWMLVMVDTLSKYMWTVPAIRTIFMTFGPCFLLHSDNGREFCNDTTHHLFSSLVLQYEIYCRKTI</sequence>